<comment type="caution">
    <text evidence="6">The sequence shown here is derived from an EMBL/GenBank/DDBJ whole genome shotgun (WGS) entry which is preliminary data.</text>
</comment>
<gene>
    <name evidence="6" type="ORF">D0469_14050</name>
</gene>
<keyword evidence="7" id="KW-1185">Reference proteome</keyword>
<evidence type="ECO:0000256" key="3">
    <source>
        <dbReference type="ARBA" id="ARBA00023098"/>
    </source>
</evidence>
<dbReference type="AlphaFoldDB" id="A0A372LLE3"/>
<dbReference type="InterPro" id="IPR016035">
    <property type="entry name" value="Acyl_Trfase/lysoPLipase"/>
</dbReference>
<dbReference type="InterPro" id="IPR037483">
    <property type="entry name" value="YjjU-like"/>
</dbReference>
<evidence type="ECO:0000259" key="5">
    <source>
        <dbReference type="PROSITE" id="PS51635"/>
    </source>
</evidence>
<dbReference type="CDD" id="cd07208">
    <property type="entry name" value="Pat_hypo_Ecoli_yjju_like"/>
    <property type="match status" value="1"/>
</dbReference>
<evidence type="ECO:0000256" key="1">
    <source>
        <dbReference type="ARBA" id="ARBA00022801"/>
    </source>
</evidence>
<reference evidence="6 7" key="1">
    <citation type="submission" date="2018-08" db="EMBL/GenBank/DDBJ databases">
        <title>Bacillus chawlae sp. nov., Bacillus glennii sp. nov., and Bacillus saganii sp. nov. Isolated from the Vehicle Assembly Building at Kennedy Space Center where the Viking Spacecraft were Assembled.</title>
        <authorList>
            <person name="Seuylemezian A."/>
            <person name="Vaishampayan P."/>
        </authorList>
    </citation>
    <scope>NUCLEOTIDE SEQUENCE [LARGE SCALE GENOMIC DNA]</scope>
    <source>
        <strain evidence="6 7">V47-23a</strain>
    </source>
</reference>
<dbReference type="Pfam" id="PF01734">
    <property type="entry name" value="Patatin"/>
    <property type="match status" value="1"/>
</dbReference>
<keyword evidence="3 4" id="KW-0443">Lipid metabolism</keyword>
<keyword evidence="2 4" id="KW-0442">Lipid degradation</keyword>
<dbReference type="PANTHER" id="PTHR14226:SF25">
    <property type="entry name" value="PHOSPHOESTERASE"/>
    <property type="match status" value="1"/>
</dbReference>
<dbReference type="EMBL" id="QVTE01000040">
    <property type="protein sequence ID" value="RFU67663.1"/>
    <property type="molecule type" value="Genomic_DNA"/>
</dbReference>
<dbReference type="SUPFAM" id="SSF52151">
    <property type="entry name" value="FabD/lysophospholipase-like"/>
    <property type="match status" value="1"/>
</dbReference>
<dbReference type="OrthoDB" id="9802424at2"/>
<keyword evidence="1 4" id="KW-0378">Hydrolase</keyword>
<dbReference type="Gene3D" id="3.40.1090.10">
    <property type="entry name" value="Cytosolic phospholipase A2 catalytic domain"/>
    <property type="match status" value="2"/>
</dbReference>
<sequence>MQNTGLVLEGGGMRGAFTAGVLHFFMEQNIQIPYVIGVSAGACQGSSYVSRQIGRNHKVTIQYSTHPEYISVKRFLRSRELFGMDFIFDKLPNELVPFDLKTFHKEERKFVVGTTDCLTGEPVYFEKAQYKQKEDIYTILRASSSLPFMAPEISYDGKYLLDGGIADPLPIKKSEQDGNQKNVVILTRNEGYFKKKPLLSWAIKRKYGHYEGLIRSILNRHEVYNSTVRYLEEQEEKGNVFIIRPMEKLEVGRIERNPAKLDKLYQHGYVEAERRYAELLEFL</sequence>
<dbReference type="RefSeq" id="WP_117327372.1">
    <property type="nucleotide sequence ID" value="NZ_QVTE01000040.1"/>
</dbReference>
<evidence type="ECO:0000256" key="2">
    <source>
        <dbReference type="ARBA" id="ARBA00022963"/>
    </source>
</evidence>
<dbReference type="InterPro" id="IPR045943">
    <property type="entry name" value="DUF6363"/>
</dbReference>
<feature type="short sequence motif" description="GXSXG" evidence="4">
    <location>
        <begin position="37"/>
        <end position="41"/>
    </location>
</feature>
<dbReference type="InterPro" id="IPR050301">
    <property type="entry name" value="NTE"/>
</dbReference>
<dbReference type="Proteomes" id="UP000264541">
    <property type="component" value="Unassembled WGS sequence"/>
</dbReference>
<dbReference type="GO" id="GO:0016787">
    <property type="term" value="F:hydrolase activity"/>
    <property type="evidence" value="ECO:0007669"/>
    <property type="project" value="UniProtKB-UniRule"/>
</dbReference>
<proteinExistence type="predicted"/>
<feature type="active site" description="Nucleophile" evidence="4">
    <location>
        <position position="39"/>
    </location>
</feature>
<evidence type="ECO:0000256" key="4">
    <source>
        <dbReference type="PROSITE-ProRule" id="PRU01161"/>
    </source>
</evidence>
<dbReference type="GO" id="GO:0016042">
    <property type="term" value="P:lipid catabolic process"/>
    <property type="evidence" value="ECO:0007669"/>
    <property type="project" value="UniProtKB-UniRule"/>
</dbReference>
<feature type="short sequence motif" description="DGA/G" evidence="4">
    <location>
        <begin position="162"/>
        <end position="164"/>
    </location>
</feature>
<dbReference type="PANTHER" id="PTHR14226">
    <property type="entry name" value="NEUROPATHY TARGET ESTERASE/SWISS CHEESE D.MELANOGASTER"/>
    <property type="match status" value="1"/>
</dbReference>
<name>A0A372LLE3_9BACI</name>
<feature type="domain" description="PNPLA" evidence="5">
    <location>
        <begin position="6"/>
        <end position="175"/>
    </location>
</feature>
<dbReference type="Pfam" id="PF19890">
    <property type="entry name" value="DUF6363"/>
    <property type="match status" value="1"/>
</dbReference>
<protein>
    <submittedName>
        <fullName evidence="6">Patatin family protein</fullName>
    </submittedName>
</protein>
<feature type="short sequence motif" description="GXGXXG" evidence="4">
    <location>
        <begin position="10"/>
        <end position="15"/>
    </location>
</feature>
<evidence type="ECO:0000313" key="6">
    <source>
        <dbReference type="EMBL" id="RFU67663.1"/>
    </source>
</evidence>
<evidence type="ECO:0000313" key="7">
    <source>
        <dbReference type="Proteomes" id="UP000264541"/>
    </source>
</evidence>
<dbReference type="InterPro" id="IPR002641">
    <property type="entry name" value="PNPLA_dom"/>
</dbReference>
<accession>A0A372LLE3</accession>
<dbReference type="PROSITE" id="PS51635">
    <property type="entry name" value="PNPLA"/>
    <property type="match status" value="1"/>
</dbReference>
<organism evidence="6 7">
    <name type="scientific">Peribacillus saganii</name>
    <dbReference type="NCBI Taxonomy" id="2303992"/>
    <lineage>
        <taxon>Bacteria</taxon>
        <taxon>Bacillati</taxon>
        <taxon>Bacillota</taxon>
        <taxon>Bacilli</taxon>
        <taxon>Bacillales</taxon>
        <taxon>Bacillaceae</taxon>
        <taxon>Peribacillus</taxon>
    </lineage>
</organism>
<feature type="active site" description="Proton acceptor" evidence="4">
    <location>
        <position position="162"/>
    </location>
</feature>